<dbReference type="FunFam" id="1.20.1070.10:FF:000482">
    <property type="entry name" value="NeuroPeptide Receptor family"/>
    <property type="match status" value="1"/>
</dbReference>
<dbReference type="Pfam" id="PF00001">
    <property type="entry name" value="7tm_1"/>
    <property type="match status" value="1"/>
</dbReference>
<feature type="transmembrane region" description="Helical" evidence="8">
    <location>
        <begin position="148"/>
        <end position="176"/>
    </location>
</feature>
<feature type="transmembrane region" description="Helical" evidence="8">
    <location>
        <begin position="253"/>
        <end position="275"/>
    </location>
</feature>
<protein>
    <recommendedName>
        <fullName evidence="9">G-protein coupled receptors family 1 profile domain-containing protein</fullName>
    </recommendedName>
</protein>
<keyword evidence="7" id="KW-0807">Transducer</keyword>
<keyword evidence="3 8" id="KW-1133">Transmembrane helix</keyword>
<feature type="transmembrane region" description="Helical" evidence="8">
    <location>
        <begin position="349"/>
        <end position="374"/>
    </location>
</feature>
<dbReference type="OrthoDB" id="9046662at2759"/>
<dbReference type="PANTHER" id="PTHR24235:SF2">
    <property type="entry name" value="G-PROTEIN COUPLED RECEPTORS FAMILY 1 PROFILE DOMAIN-CONTAINING PROTEIN"/>
    <property type="match status" value="1"/>
</dbReference>
<evidence type="ECO:0000259" key="9">
    <source>
        <dbReference type="PROSITE" id="PS50262"/>
    </source>
</evidence>
<dbReference type="Gene3D" id="1.20.1070.10">
    <property type="entry name" value="Rhodopsin 7-helix transmembrane proteins"/>
    <property type="match status" value="1"/>
</dbReference>
<evidence type="ECO:0000256" key="2">
    <source>
        <dbReference type="ARBA" id="ARBA00022692"/>
    </source>
</evidence>
<dbReference type="SUPFAM" id="SSF81321">
    <property type="entry name" value="Family A G protein-coupled receptor-like"/>
    <property type="match status" value="1"/>
</dbReference>
<dbReference type="InterPro" id="IPR017452">
    <property type="entry name" value="GPCR_Rhodpsn_7TM"/>
</dbReference>
<evidence type="ECO:0000256" key="7">
    <source>
        <dbReference type="ARBA" id="ARBA00023224"/>
    </source>
</evidence>
<evidence type="ECO:0000256" key="1">
    <source>
        <dbReference type="ARBA" id="ARBA00004141"/>
    </source>
</evidence>
<organism evidence="10 11">
    <name type="scientific">Caenorhabditis nigoni</name>
    <dbReference type="NCBI Taxonomy" id="1611254"/>
    <lineage>
        <taxon>Eukaryota</taxon>
        <taxon>Metazoa</taxon>
        <taxon>Ecdysozoa</taxon>
        <taxon>Nematoda</taxon>
        <taxon>Chromadorea</taxon>
        <taxon>Rhabditida</taxon>
        <taxon>Rhabditina</taxon>
        <taxon>Rhabditomorpha</taxon>
        <taxon>Rhabditoidea</taxon>
        <taxon>Rhabditidae</taxon>
        <taxon>Peloderinae</taxon>
        <taxon>Caenorhabditis</taxon>
    </lineage>
</organism>
<feature type="transmembrane region" description="Helical" evidence="8">
    <location>
        <begin position="87"/>
        <end position="108"/>
    </location>
</feature>
<comment type="subcellular location">
    <subcellularLocation>
        <location evidence="1">Membrane</location>
        <topology evidence="1">Multi-pass membrane protein</topology>
    </subcellularLocation>
</comment>
<feature type="transmembrane region" description="Helical" evidence="8">
    <location>
        <begin position="197"/>
        <end position="217"/>
    </location>
</feature>
<dbReference type="GO" id="GO:0008188">
    <property type="term" value="F:neuropeptide receptor activity"/>
    <property type="evidence" value="ECO:0007669"/>
    <property type="project" value="TreeGrafter"/>
</dbReference>
<evidence type="ECO:0000256" key="3">
    <source>
        <dbReference type="ARBA" id="ARBA00022989"/>
    </source>
</evidence>
<keyword evidence="6" id="KW-0675">Receptor</keyword>
<dbReference type="Proteomes" id="UP000230233">
    <property type="component" value="Chromosome V"/>
</dbReference>
<feature type="transmembrane region" description="Helical" evidence="8">
    <location>
        <begin position="311"/>
        <end position="329"/>
    </location>
</feature>
<dbReference type="GO" id="GO:0042923">
    <property type="term" value="F:neuropeptide binding"/>
    <property type="evidence" value="ECO:0007669"/>
    <property type="project" value="TreeGrafter"/>
</dbReference>
<dbReference type="PROSITE" id="PS50262">
    <property type="entry name" value="G_PROTEIN_RECEP_F1_2"/>
    <property type="match status" value="1"/>
</dbReference>
<keyword evidence="5 8" id="KW-0472">Membrane</keyword>
<dbReference type="InterPro" id="IPR000276">
    <property type="entry name" value="GPCR_Rhodpsn"/>
</dbReference>
<dbReference type="CDD" id="cd15203">
    <property type="entry name" value="7tmA_NPYR-like"/>
    <property type="match status" value="1"/>
</dbReference>
<reference evidence="11" key="1">
    <citation type="submission" date="2017-10" db="EMBL/GenBank/DDBJ databases">
        <title>Rapid genome shrinkage in a self-fertile nematode reveals novel sperm competition proteins.</title>
        <authorList>
            <person name="Yin D."/>
            <person name="Schwarz E.M."/>
            <person name="Thomas C.G."/>
            <person name="Felde R.L."/>
            <person name="Korf I.F."/>
            <person name="Cutter A.D."/>
            <person name="Schartner C.M."/>
            <person name="Ralston E.J."/>
            <person name="Meyer B.J."/>
            <person name="Haag E.S."/>
        </authorList>
    </citation>
    <scope>NUCLEOTIDE SEQUENCE [LARGE SCALE GENOMIC DNA]</scope>
    <source>
        <strain evidence="11">JU1422</strain>
    </source>
</reference>
<dbReference type="GO" id="GO:0043005">
    <property type="term" value="C:neuron projection"/>
    <property type="evidence" value="ECO:0007669"/>
    <property type="project" value="TreeGrafter"/>
</dbReference>
<proteinExistence type="predicted"/>
<evidence type="ECO:0000313" key="10">
    <source>
        <dbReference type="EMBL" id="PIC24833.1"/>
    </source>
</evidence>
<evidence type="ECO:0000256" key="6">
    <source>
        <dbReference type="ARBA" id="ARBA00023170"/>
    </source>
</evidence>
<evidence type="ECO:0000256" key="5">
    <source>
        <dbReference type="ARBA" id="ARBA00023136"/>
    </source>
</evidence>
<sequence length="459" mass="51919">MTHKNFVLQLMNLRCMNSSAVLHPISSTISSPTISTTSPTIHSHVITTTQSTSSQNNGTCIQIAEAIAAQGIDDITVDFYIRTIFTFLYGFLFVLGIFGNGGVLWAVARNKRLQSARNVFLLNLIFTDLILVFTAIPVTPWYAMTKDWAFGSVMCHLVPLSNSCSVFVTSWSLTAISLDKFLHINDPTKQPVSIRQALGITSLIWIVSTLINLPYLMSFEHVEGSFYVQPGETPYCGHFCDEANWQSENSRKIYGTTVMLLQFVVPMAVITYCYFKILQKVSKDMIIQNAQFCQSLTQKQRNDATSRKKKVNYILIAMVVTFIGCWLPLTLLNLVKDFKKEPEWLKRQPFFWAIVAHVIAMSLVVWNPLLFFWLTRKQKRSGLSKILNSTEIVSSFASRVSNSIRRSTFRRSNDRVRKKQVVLDCEGSSYTTSSRPLLIRTDVQATLSNGSTSTTREML</sequence>
<dbReference type="AlphaFoldDB" id="A0A2G5TCC9"/>
<evidence type="ECO:0000313" key="11">
    <source>
        <dbReference type="Proteomes" id="UP000230233"/>
    </source>
</evidence>
<dbReference type="PANTHER" id="PTHR24235">
    <property type="entry name" value="NEUROPEPTIDE Y RECEPTOR"/>
    <property type="match status" value="1"/>
</dbReference>
<dbReference type="EMBL" id="PDUG01000005">
    <property type="protein sequence ID" value="PIC24833.1"/>
    <property type="molecule type" value="Genomic_DNA"/>
</dbReference>
<name>A0A2G5TCC9_9PELO</name>
<dbReference type="PRINTS" id="PR00237">
    <property type="entry name" value="GPCRRHODOPSN"/>
</dbReference>
<accession>A0A2G5TCC9</accession>
<dbReference type="GO" id="GO:0005886">
    <property type="term" value="C:plasma membrane"/>
    <property type="evidence" value="ECO:0007669"/>
    <property type="project" value="TreeGrafter"/>
</dbReference>
<dbReference type="STRING" id="1611254.A0A2G5TCC9"/>
<keyword evidence="11" id="KW-1185">Reference proteome</keyword>
<keyword evidence="4" id="KW-0297">G-protein coupled receptor</keyword>
<comment type="caution">
    <text evidence="10">The sequence shown here is derived from an EMBL/GenBank/DDBJ whole genome shotgun (WGS) entry which is preliminary data.</text>
</comment>
<keyword evidence="2 8" id="KW-0812">Transmembrane</keyword>
<gene>
    <name evidence="10" type="primary">Cni-npr-5</name>
    <name evidence="10" type="synonym">Cnig_chr_V.g17998</name>
    <name evidence="10" type="ORF">B9Z55_017998</name>
</gene>
<evidence type="ECO:0000256" key="4">
    <source>
        <dbReference type="ARBA" id="ARBA00023040"/>
    </source>
</evidence>
<feature type="domain" description="G-protein coupled receptors family 1 profile" evidence="9">
    <location>
        <begin position="99"/>
        <end position="371"/>
    </location>
</feature>
<evidence type="ECO:0000256" key="8">
    <source>
        <dbReference type="SAM" id="Phobius"/>
    </source>
</evidence>
<feature type="transmembrane region" description="Helical" evidence="8">
    <location>
        <begin position="120"/>
        <end position="142"/>
    </location>
</feature>